<evidence type="ECO:0000256" key="2">
    <source>
        <dbReference type="ARBA" id="ARBA00023163"/>
    </source>
</evidence>
<dbReference type="EMBL" id="CP043311">
    <property type="protein sequence ID" value="QEY62797.1"/>
    <property type="molecule type" value="Genomic_DNA"/>
</dbReference>
<accession>A0A5J6QK99</accession>
<evidence type="ECO:0000313" key="4">
    <source>
        <dbReference type="EMBL" id="QEY62797.1"/>
    </source>
</evidence>
<dbReference type="InterPro" id="IPR009057">
    <property type="entry name" value="Homeodomain-like_sf"/>
</dbReference>
<name>A0A5J6QK99_9GAMM</name>
<dbReference type="InterPro" id="IPR018060">
    <property type="entry name" value="HTH_AraC"/>
</dbReference>
<reference evidence="4 5" key="1">
    <citation type="submission" date="2019-08" db="EMBL/GenBank/DDBJ databases">
        <title>Whole-genome Sequencing of e-waste polymer degrading bacterium Pseudomonas sp. strain PE08.</title>
        <authorList>
            <person name="Kirdat K."/>
            <person name="Debbarma P."/>
            <person name="Narawade N."/>
            <person name="Suyal D."/>
            <person name="Thorat V."/>
            <person name="Shouche Y."/>
            <person name="Goel R."/>
            <person name="Yadav A."/>
        </authorList>
    </citation>
    <scope>NUCLEOTIDE SEQUENCE [LARGE SCALE GENOMIC DNA]</scope>
    <source>
        <strain evidence="4 5">PE08</strain>
    </source>
</reference>
<proteinExistence type="predicted"/>
<dbReference type="Proteomes" id="UP000327179">
    <property type="component" value="Chromosome"/>
</dbReference>
<dbReference type="KEGG" id="plal:FXN65_12205"/>
<dbReference type="InterPro" id="IPR009594">
    <property type="entry name" value="Tscrpt_reg_HTH_AraC_N"/>
</dbReference>
<dbReference type="GO" id="GO:0003700">
    <property type="term" value="F:DNA-binding transcription factor activity"/>
    <property type="evidence" value="ECO:0007669"/>
    <property type="project" value="InterPro"/>
</dbReference>
<gene>
    <name evidence="4" type="ORF">FXN65_12205</name>
</gene>
<keyword evidence="1" id="KW-0805">Transcription regulation</keyword>
<dbReference type="RefSeq" id="WP_151133453.1">
    <property type="nucleotide sequence ID" value="NZ_CP043311.1"/>
</dbReference>
<dbReference type="PROSITE" id="PS01124">
    <property type="entry name" value="HTH_ARAC_FAMILY_2"/>
    <property type="match status" value="1"/>
</dbReference>
<dbReference type="Pfam" id="PF06719">
    <property type="entry name" value="AraC_N"/>
    <property type="match status" value="1"/>
</dbReference>
<dbReference type="Pfam" id="PF12833">
    <property type="entry name" value="HTH_18"/>
    <property type="match status" value="1"/>
</dbReference>
<keyword evidence="2" id="KW-0804">Transcription</keyword>
<sequence>MNAHAFLAAQESDTAARQQKELVQFIERFTSQDGAYETDVPGLLVYRTSLPSEPLHCLYEPALGLVVQGRKKVLLGEETYFYGPSQFLIVSVDVPVIGQVLEASPEVPFLSLRLSLDPKEISALLMELDISAPELRPCPRCLAVNRLTTSLQDAVLRLLRLLDAPEDIPVLLPLVRREILYRLLRGELGGQLRQIASSGTQGHRIGRAVNWLRQNFHQPLQIERLANEVNMSTSALHHHFKAMTAMSPLQFQKQLRLQEARRLMLVEALDAASAGGRVGYESPSQFSREYSRLFGAPPVRDIARLRQSA</sequence>
<feature type="domain" description="HTH araC/xylS-type" evidence="3">
    <location>
        <begin position="206"/>
        <end position="304"/>
    </location>
</feature>
<dbReference type="AlphaFoldDB" id="A0A5J6QK99"/>
<keyword evidence="5" id="KW-1185">Reference proteome</keyword>
<dbReference type="PANTHER" id="PTHR43436:SF1">
    <property type="entry name" value="TRANSCRIPTIONAL REGULATORY PROTEIN"/>
    <property type="match status" value="1"/>
</dbReference>
<dbReference type="Gene3D" id="1.10.10.60">
    <property type="entry name" value="Homeodomain-like"/>
    <property type="match status" value="1"/>
</dbReference>
<dbReference type="SUPFAM" id="SSF46689">
    <property type="entry name" value="Homeodomain-like"/>
    <property type="match status" value="2"/>
</dbReference>
<evidence type="ECO:0000313" key="5">
    <source>
        <dbReference type="Proteomes" id="UP000327179"/>
    </source>
</evidence>
<dbReference type="PANTHER" id="PTHR43436">
    <property type="entry name" value="ARAC-FAMILY TRANSCRIPTIONAL REGULATOR"/>
    <property type="match status" value="1"/>
</dbReference>
<organism evidence="4 5">
    <name type="scientific">Metapseudomonas lalkuanensis</name>
    <dbReference type="NCBI Taxonomy" id="2604832"/>
    <lineage>
        <taxon>Bacteria</taxon>
        <taxon>Pseudomonadati</taxon>
        <taxon>Pseudomonadota</taxon>
        <taxon>Gammaproteobacteria</taxon>
        <taxon>Pseudomonadales</taxon>
        <taxon>Pseudomonadaceae</taxon>
        <taxon>Metapseudomonas</taxon>
    </lineage>
</organism>
<dbReference type="GO" id="GO:0043565">
    <property type="term" value="F:sequence-specific DNA binding"/>
    <property type="evidence" value="ECO:0007669"/>
    <property type="project" value="InterPro"/>
</dbReference>
<protein>
    <submittedName>
        <fullName evidence="4">AraC family transcriptional regulator</fullName>
    </submittedName>
</protein>
<evidence type="ECO:0000256" key="1">
    <source>
        <dbReference type="ARBA" id="ARBA00023015"/>
    </source>
</evidence>
<evidence type="ECO:0000259" key="3">
    <source>
        <dbReference type="PROSITE" id="PS01124"/>
    </source>
</evidence>
<dbReference type="SMART" id="SM00342">
    <property type="entry name" value="HTH_ARAC"/>
    <property type="match status" value="1"/>
</dbReference>